<dbReference type="OMA" id="ARQIMFE"/>
<dbReference type="eggNOG" id="ENOG502QQBG">
    <property type="taxonomic scope" value="Eukaryota"/>
</dbReference>
<proteinExistence type="predicted"/>
<evidence type="ECO:0000313" key="7">
    <source>
        <dbReference type="EMBL" id="ABN65458.2"/>
    </source>
</evidence>
<dbReference type="GeneID" id="4837888"/>
<dbReference type="SUPFAM" id="SSF57701">
    <property type="entry name" value="Zn2/Cys6 DNA-binding domain"/>
    <property type="match status" value="1"/>
</dbReference>
<dbReference type="STRING" id="322104.A3LRV6"/>
<reference evidence="7 8" key="1">
    <citation type="journal article" date="2007" name="Nat. Biotechnol.">
        <title>Genome sequence of the lignocellulose-bioconverting and xylose-fermenting yeast Pichia stipitis.</title>
        <authorList>
            <person name="Jeffries T.W."/>
            <person name="Grigoriev I.V."/>
            <person name="Grimwood J."/>
            <person name="Laplaza J.M."/>
            <person name="Aerts A."/>
            <person name="Salamov A."/>
            <person name="Schmutz J."/>
            <person name="Lindquist E."/>
            <person name="Dehal P."/>
            <person name="Shapiro H."/>
            <person name="Jin Y.S."/>
            <person name="Passoth V."/>
            <person name="Richardson P.M."/>
        </authorList>
    </citation>
    <scope>NUCLEOTIDE SEQUENCE [LARGE SCALE GENOMIC DNA]</scope>
    <source>
        <strain evidence="8">ATCC 58785 / CBS 6054 / NBRC 10063 / NRRL Y-11545</strain>
    </source>
</reference>
<dbReference type="GO" id="GO:0005634">
    <property type="term" value="C:nucleus"/>
    <property type="evidence" value="ECO:0007669"/>
    <property type="project" value="EnsemblFungi"/>
</dbReference>
<organism evidence="7 8">
    <name type="scientific">Scheffersomyces stipitis (strain ATCC 58785 / CBS 6054 / NBRC 10063 / NRRL Y-11545)</name>
    <name type="common">Yeast</name>
    <name type="synonym">Pichia stipitis</name>
    <dbReference type="NCBI Taxonomy" id="322104"/>
    <lineage>
        <taxon>Eukaryota</taxon>
        <taxon>Fungi</taxon>
        <taxon>Dikarya</taxon>
        <taxon>Ascomycota</taxon>
        <taxon>Saccharomycotina</taxon>
        <taxon>Pichiomycetes</taxon>
        <taxon>Debaryomycetaceae</taxon>
        <taxon>Scheffersomyces</taxon>
    </lineage>
</organism>
<keyword evidence="1" id="KW-0805">Transcription regulation</keyword>
<dbReference type="SMART" id="SM00066">
    <property type="entry name" value="GAL4"/>
    <property type="match status" value="1"/>
</dbReference>
<dbReference type="Pfam" id="PF00172">
    <property type="entry name" value="Zn_clus"/>
    <property type="match status" value="1"/>
</dbReference>
<dbReference type="PANTHER" id="PTHR31069:SF32">
    <property type="entry name" value="ARGININE METABOLISM REGULATION PROTEIN II"/>
    <property type="match status" value="1"/>
</dbReference>
<evidence type="ECO:0000256" key="4">
    <source>
        <dbReference type="ARBA" id="ARBA00023242"/>
    </source>
</evidence>
<dbReference type="GO" id="GO:0003712">
    <property type="term" value="F:transcription coregulator activity"/>
    <property type="evidence" value="ECO:0007669"/>
    <property type="project" value="EnsemblFungi"/>
</dbReference>
<dbReference type="InterPro" id="IPR050675">
    <property type="entry name" value="OAF3"/>
</dbReference>
<dbReference type="RefSeq" id="XP_001383487.2">
    <property type="nucleotide sequence ID" value="XM_001383450.1"/>
</dbReference>
<dbReference type="KEGG" id="pic:PICST_30827"/>
<dbReference type="PROSITE" id="PS50048">
    <property type="entry name" value="ZN2_CY6_FUNGAL_2"/>
    <property type="match status" value="1"/>
</dbReference>
<gene>
    <name evidence="7" type="primary">ARG81</name>
    <name evidence="7" type="ORF">PICST_30827</name>
</gene>
<dbReference type="CDD" id="cd00067">
    <property type="entry name" value="GAL4"/>
    <property type="match status" value="1"/>
</dbReference>
<dbReference type="InterPro" id="IPR021858">
    <property type="entry name" value="Fun_TF"/>
</dbReference>
<evidence type="ECO:0000256" key="3">
    <source>
        <dbReference type="ARBA" id="ARBA00023163"/>
    </source>
</evidence>
<keyword evidence="3" id="KW-0804">Transcription</keyword>
<dbReference type="InterPro" id="IPR036864">
    <property type="entry name" value="Zn2-C6_fun-type_DNA-bd_sf"/>
</dbReference>
<evidence type="ECO:0000256" key="2">
    <source>
        <dbReference type="ARBA" id="ARBA00023125"/>
    </source>
</evidence>
<dbReference type="HOGENOM" id="CLU_009030_1_0_1"/>
<dbReference type="Pfam" id="PF11951">
    <property type="entry name" value="Fungal_trans_2"/>
    <property type="match status" value="1"/>
</dbReference>
<dbReference type="InterPro" id="IPR001138">
    <property type="entry name" value="Zn2Cys6_DnaBD"/>
</dbReference>
<sequence length="933" mass="105005">MTALEANKESDSSSPASVASLNKNATTATEQNTTTPTNSPNKRSKRSKTFTGCFTCRSRKIRCDLSKPFCNKCTKSGLICSGYDIKLRWSLPLQFNSKNGNAISTSVSFKSSETEEKEENPEFFQRRKVGFVVWDGKKNCRLYETYDEMDKDLGILHNSGNDKQVNEQGRTKLLGPFGVFLGSISSESGDGDRNPKRMKPNHSAIIEPTHKSLQNSYVSTPNLSDTNPDLGPNEHLWLSNELRDDAFITAAALNGDTQFLDFININDNSVLAPNSSSSNFSNHNNANTSSANYAFNANQNELLNLVFHRNHSNVAGNIQNNQQTNATPNESTGIPMQNILNGGDSSLAINPTNQKLHYSNYNNDYNNNPYSLNENLEIHLHASKTSNNEEESTDIVDGDHSNSVQMPTSIMSIVQSPLEPKLGFDLSIPNLPATIPRVGMPTTSLQVQPLTRYLLNYYITQVADLMTVIPLTENPWKTIYFPRALMAIGELSALGQTSTAKNALLNALLAVSAFNLQSKFKKHSDPMIYYLNLGIRLRNQASLFIKQLLSSKSFSNEKYKDVLCAVMTMISVDLVWGTMQDTSFYINWCGKVIAAKMVNKKKLSSKARILHRIFSSLKLIQDSTCLNLESIKEDFVAFNEIGYDVNGDKFGNQDSAPPATSTRKGRIDYIVNSTISSPKNPTKNTSPSFVNKKLINTKKTDEHFATDALYGLPNSLILLFSETVQLLRSKIYHSEVYNTLPKDFKEKAENLNQQLINWKLDWQLYENQNDETQPQTEVEIDEDISVVDAQSQDDAKKKFFSPMHEATYHHILSFYHALMIYFNRLIMEVPPTKLQTKVAKTLSHLNAIQKLISKGEAAIIPLFWQGFIAGCEAVSMHLQMGFKKWGADIAQYLGSYWGARQIMLEVWRRKRMFEARDDWVSVIQDWEMNLMLN</sequence>
<keyword evidence="8" id="KW-1185">Reference proteome</keyword>
<feature type="compositionally biased region" description="Basic and acidic residues" evidence="5">
    <location>
        <begin position="1"/>
        <end position="11"/>
    </location>
</feature>
<evidence type="ECO:0000256" key="5">
    <source>
        <dbReference type="SAM" id="MobiDB-lite"/>
    </source>
</evidence>
<dbReference type="InParanoid" id="A3LRV6"/>
<dbReference type="PROSITE" id="PS00463">
    <property type="entry name" value="ZN2_CY6_FUNGAL_1"/>
    <property type="match status" value="1"/>
</dbReference>
<dbReference type="OrthoDB" id="3477330at2759"/>
<dbReference type="GO" id="GO:0000821">
    <property type="term" value="P:regulation of arginine metabolic process"/>
    <property type="evidence" value="ECO:0007669"/>
    <property type="project" value="EnsemblFungi"/>
</dbReference>
<dbReference type="Gene3D" id="4.10.240.10">
    <property type="entry name" value="Zn(2)-C6 fungal-type DNA-binding domain"/>
    <property type="match status" value="1"/>
</dbReference>
<evidence type="ECO:0000259" key="6">
    <source>
        <dbReference type="PROSITE" id="PS50048"/>
    </source>
</evidence>
<dbReference type="Proteomes" id="UP000002258">
    <property type="component" value="Chromosome 3"/>
</dbReference>
<evidence type="ECO:0000313" key="8">
    <source>
        <dbReference type="Proteomes" id="UP000002258"/>
    </source>
</evidence>
<keyword evidence="4" id="KW-0539">Nucleus</keyword>
<keyword evidence="2" id="KW-0238">DNA-binding</keyword>
<feature type="region of interest" description="Disordered" evidence="5">
    <location>
        <begin position="1"/>
        <end position="47"/>
    </location>
</feature>
<dbReference type="FunCoup" id="A3LRV6">
    <property type="interactions" value="302"/>
</dbReference>
<dbReference type="GO" id="GO:0000981">
    <property type="term" value="F:DNA-binding transcription factor activity, RNA polymerase II-specific"/>
    <property type="evidence" value="ECO:0007669"/>
    <property type="project" value="InterPro"/>
</dbReference>
<feature type="compositionally biased region" description="Low complexity" evidence="5">
    <location>
        <begin position="12"/>
        <end position="41"/>
    </location>
</feature>
<dbReference type="GO" id="GO:0008270">
    <property type="term" value="F:zinc ion binding"/>
    <property type="evidence" value="ECO:0007669"/>
    <property type="project" value="InterPro"/>
</dbReference>
<dbReference type="PANTHER" id="PTHR31069">
    <property type="entry name" value="OLEATE-ACTIVATED TRANSCRIPTION FACTOR 1-RELATED"/>
    <property type="match status" value="1"/>
</dbReference>
<protein>
    <submittedName>
        <fullName evidence="7">Component of the ARGR regulatory complex</fullName>
    </submittedName>
</protein>
<dbReference type="EMBL" id="CP000497">
    <property type="protein sequence ID" value="ABN65458.2"/>
    <property type="molecule type" value="Genomic_DNA"/>
</dbReference>
<evidence type="ECO:0000256" key="1">
    <source>
        <dbReference type="ARBA" id="ARBA00023015"/>
    </source>
</evidence>
<dbReference type="GO" id="GO:0003677">
    <property type="term" value="F:DNA binding"/>
    <property type="evidence" value="ECO:0007669"/>
    <property type="project" value="UniProtKB-KW"/>
</dbReference>
<dbReference type="AlphaFoldDB" id="A3LRV6"/>
<accession>A3LRV6</accession>
<name>A3LRV6_PICST</name>
<feature type="domain" description="Zn(2)-C6 fungal-type" evidence="6">
    <location>
        <begin position="52"/>
        <end position="81"/>
    </location>
</feature>